<evidence type="ECO:0000259" key="12">
    <source>
        <dbReference type="PROSITE" id="PS50262"/>
    </source>
</evidence>
<feature type="transmembrane region" description="Helical" evidence="11">
    <location>
        <begin position="251"/>
        <end position="269"/>
    </location>
</feature>
<evidence type="ECO:0000313" key="13">
    <source>
        <dbReference type="EMBL" id="MBZ3873061.1"/>
    </source>
</evidence>
<evidence type="ECO:0000256" key="2">
    <source>
        <dbReference type="ARBA" id="ARBA00022606"/>
    </source>
</evidence>
<keyword evidence="4" id="KW-0552">Olfaction</keyword>
<dbReference type="PRINTS" id="PR00237">
    <property type="entry name" value="GPCRRHODOPSN"/>
</dbReference>
<keyword evidence="8 10" id="KW-0675">Receptor</keyword>
<dbReference type="PROSITE" id="PS00237">
    <property type="entry name" value="G_PROTEIN_RECEP_F1_1"/>
    <property type="match status" value="1"/>
</dbReference>
<keyword evidence="2" id="KW-0716">Sensory transduction</keyword>
<dbReference type="GO" id="GO:0004984">
    <property type="term" value="F:olfactory receptor activity"/>
    <property type="evidence" value="ECO:0007669"/>
    <property type="project" value="InterPro"/>
</dbReference>
<dbReference type="Proteomes" id="UP001166674">
    <property type="component" value="Unassembled WGS sequence"/>
</dbReference>
<accession>A0AA41SU78</accession>
<keyword evidence="6 10" id="KW-0297">G-protein coupled receptor</keyword>
<evidence type="ECO:0000256" key="5">
    <source>
        <dbReference type="ARBA" id="ARBA00022989"/>
    </source>
</evidence>
<evidence type="ECO:0000256" key="9">
    <source>
        <dbReference type="ARBA" id="ARBA00023224"/>
    </source>
</evidence>
<dbReference type="Pfam" id="PF13853">
    <property type="entry name" value="7tm_4"/>
    <property type="match status" value="1"/>
</dbReference>
<dbReference type="PROSITE" id="PS50262">
    <property type="entry name" value="G_PROTEIN_RECEP_F1_2"/>
    <property type="match status" value="1"/>
</dbReference>
<sequence>MNNASCIGLTVSGHGGCSHRCDHSGYLDLLCFALNMEWICIYFFLRKTQGTWASGLHVQQRELALRLVRGSCGHRPRTAEGFADLNVRDIEMGRVVLWVHLEGSDFDRGRLGRMANFTQASEFVLLGFRGGPGVQKAIFLVFLVLYLLAVVGNLGMIVLIRADVHLHTPMYDFLHSLSFLDVCYSSTIAPRALATCLEEDHRVSFAGCASRFFFLSLFGTTEAFLLAAMAYDRFTAICSPLLYSVSMTRRVCILLVSGSYAGGVVNAVTQTTMTFRLSFCGLNEINDFFCDVPPLLSLSCSDTFVNQLVLLGLCGSIIISTFLVVLVSYTYIISTILKMRTVQGRQKAFSTCASHLTGVCLFFGTVFFMYAQPSAVSSMEQSKVVSVFYTVVIPMLNPLIYSLRNKDVQQALQRGKQKLLMVL</sequence>
<keyword evidence="7 11" id="KW-0472">Membrane</keyword>
<dbReference type="GO" id="GO:0005886">
    <property type="term" value="C:plasma membrane"/>
    <property type="evidence" value="ECO:0007669"/>
    <property type="project" value="UniProtKB-SubCell"/>
</dbReference>
<evidence type="ECO:0000256" key="1">
    <source>
        <dbReference type="ARBA" id="ARBA00004651"/>
    </source>
</evidence>
<evidence type="ECO:0000256" key="6">
    <source>
        <dbReference type="ARBA" id="ARBA00023040"/>
    </source>
</evidence>
<evidence type="ECO:0000313" key="14">
    <source>
        <dbReference type="Proteomes" id="UP001166674"/>
    </source>
</evidence>
<dbReference type="GO" id="GO:0004930">
    <property type="term" value="F:G protein-coupled receptor activity"/>
    <property type="evidence" value="ECO:0007669"/>
    <property type="project" value="UniProtKB-KW"/>
</dbReference>
<dbReference type="InterPro" id="IPR017452">
    <property type="entry name" value="GPCR_Rhodpsn_7TM"/>
</dbReference>
<protein>
    <submittedName>
        <fullName evidence="13">Olfactory receptor 12</fullName>
    </submittedName>
</protein>
<feature type="domain" description="G-protein coupled receptors family 1 profile" evidence="12">
    <location>
        <begin position="152"/>
        <end position="401"/>
    </location>
</feature>
<organism evidence="13 14">
    <name type="scientific">Sciurus carolinensis</name>
    <name type="common">Eastern gray squirrel</name>
    <dbReference type="NCBI Taxonomy" id="30640"/>
    <lineage>
        <taxon>Eukaryota</taxon>
        <taxon>Metazoa</taxon>
        <taxon>Chordata</taxon>
        <taxon>Craniata</taxon>
        <taxon>Vertebrata</taxon>
        <taxon>Euteleostomi</taxon>
        <taxon>Mammalia</taxon>
        <taxon>Eutheria</taxon>
        <taxon>Euarchontoglires</taxon>
        <taxon>Glires</taxon>
        <taxon>Rodentia</taxon>
        <taxon>Sciuromorpha</taxon>
        <taxon>Sciuridae</taxon>
        <taxon>Sciurinae</taxon>
        <taxon>Sciurini</taxon>
        <taxon>Sciurus</taxon>
    </lineage>
</organism>
<dbReference type="SUPFAM" id="SSF81321">
    <property type="entry name" value="Family A G protein-coupled receptor-like"/>
    <property type="match status" value="1"/>
</dbReference>
<name>A0AA41SU78_SCICA</name>
<evidence type="ECO:0000256" key="8">
    <source>
        <dbReference type="ARBA" id="ARBA00023170"/>
    </source>
</evidence>
<keyword evidence="9 10" id="KW-0807">Transducer</keyword>
<dbReference type="Gene3D" id="1.20.1070.10">
    <property type="entry name" value="Rhodopsin 7-helix transmembrane proteins"/>
    <property type="match status" value="1"/>
</dbReference>
<keyword evidence="5 11" id="KW-1133">Transmembrane helix</keyword>
<dbReference type="EMBL" id="JAATJV010198012">
    <property type="protein sequence ID" value="MBZ3873061.1"/>
    <property type="molecule type" value="Genomic_DNA"/>
</dbReference>
<dbReference type="AlphaFoldDB" id="A0AA41SU78"/>
<feature type="transmembrane region" description="Helical" evidence="11">
    <location>
        <begin position="137"/>
        <end position="160"/>
    </location>
</feature>
<comment type="caution">
    <text evidence="13">The sequence shown here is derived from an EMBL/GenBank/DDBJ whole genome shotgun (WGS) entry which is preliminary data.</text>
</comment>
<comment type="subcellular location">
    <subcellularLocation>
        <location evidence="1">Cell membrane</location>
        <topology evidence="1">Multi-pass membrane protein</topology>
    </subcellularLocation>
</comment>
<proteinExistence type="inferred from homology"/>
<feature type="transmembrane region" description="Helical" evidence="11">
    <location>
        <begin position="308"/>
        <end position="332"/>
    </location>
</feature>
<evidence type="ECO:0000256" key="11">
    <source>
        <dbReference type="SAM" id="Phobius"/>
    </source>
</evidence>
<comment type="similarity">
    <text evidence="10">Belongs to the G-protein coupled receptor 1 family.</text>
</comment>
<keyword evidence="3 10" id="KW-0812">Transmembrane</keyword>
<feature type="transmembrane region" description="Helical" evidence="11">
    <location>
        <begin position="384"/>
        <end position="403"/>
    </location>
</feature>
<evidence type="ECO:0000256" key="3">
    <source>
        <dbReference type="ARBA" id="ARBA00022692"/>
    </source>
</evidence>
<keyword evidence="14" id="KW-1185">Reference proteome</keyword>
<gene>
    <name evidence="13" type="ORF">SUZIE_121055</name>
</gene>
<dbReference type="PRINTS" id="PR00245">
    <property type="entry name" value="OLFACTORYR"/>
</dbReference>
<evidence type="ECO:0000256" key="10">
    <source>
        <dbReference type="RuleBase" id="RU000688"/>
    </source>
</evidence>
<reference evidence="13" key="1">
    <citation type="submission" date="2020-03" db="EMBL/GenBank/DDBJ databases">
        <title>Studies in the Genomics of Life Span.</title>
        <authorList>
            <person name="Glass D."/>
        </authorList>
    </citation>
    <scope>NUCLEOTIDE SEQUENCE</scope>
    <source>
        <strain evidence="13">SUZIE</strain>
        <tissue evidence="13">Muscle</tissue>
    </source>
</reference>
<feature type="transmembrane region" description="Helical" evidence="11">
    <location>
        <begin position="353"/>
        <end position="372"/>
    </location>
</feature>
<evidence type="ECO:0000256" key="7">
    <source>
        <dbReference type="ARBA" id="ARBA00023136"/>
    </source>
</evidence>
<evidence type="ECO:0000256" key="4">
    <source>
        <dbReference type="ARBA" id="ARBA00022725"/>
    </source>
</evidence>
<dbReference type="PANTHER" id="PTHR48018">
    <property type="entry name" value="OLFACTORY RECEPTOR"/>
    <property type="match status" value="1"/>
</dbReference>
<dbReference type="InterPro" id="IPR000725">
    <property type="entry name" value="Olfact_rcpt"/>
</dbReference>
<dbReference type="CDD" id="cd15419">
    <property type="entry name" value="7tmA_OR9K2-like"/>
    <property type="match status" value="1"/>
</dbReference>
<feature type="transmembrane region" description="Helical" evidence="11">
    <location>
        <begin position="212"/>
        <end position="231"/>
    </location>
</feature>
<dbReference type="FunFam" id="1.20.1070.10:FF:000003">
    <property type="entry name" value="Olfactory receptor"/>
    <property type="match status" value="1"/>
</dbReference>
<dbReference type="InterPro" id="IPR000276">
    <property type="entry name" value="GPCR_Rhodpsn"/>
</dbReference>